<dbReference type="WBParaSite" id="BXY_0831700.1">
    <property type="protein sequence ID" value="BXY_0831700.1"/>
    <property type="gene ID" value="BXY_0831700"/>
</dbReference>
<dbReference type="Proteomes" id="UP000659654">
    <property type="component" value="Unassembled WGS sequence"/>
</dbReference>
<proteinExistence type="predicted"/>
<evidence type="ECO:0000313" key="5">
    <source>
        <dbReference type="WBParaSite" id="BXY_0831700.1"/>
    </source>
</evidence>
<evidence type="ECO:0000313" key="2">
    <source>
        <dbReference type="EMBL" id="CAG9124892.1"/>
    </source>
</evidence>
<dbReference type="EMBL" id="CAJFDI010000005">
    <property type="protein sequence ID" value="CAD5232436.1"/>
    <property type="molecule type" value="Genomic_DNA"/>
</dbReference>
<dbReference type="Pfam" id="PF02995">
    <property type="entry name" value="DUF229"/>
    <property type="match status" value="1"/>
</dbReference>
<sequence length="649" mass="74755">MFKFVYLALITFSFLAFIFLNLDSGTNWLVPNGQRKIASTKFFGVVINGLENKRTEIRNNTASAKKGDPQCILPQLDPWDAKILRYLSPASDLNKNKCEPTFKVRSYFENGILYVNRSMDEDCAFRCVEYVSDHVVEFGKWAIFSNGTGHKAECDVSEIECFIGSDKSYHYAHVNLVEKPKTSIKPHSQAHDVYVIIVDSISASSFQRALSATKNYLESDHSAIFFPHLNRVALNSRPNGYAFLLNERSDDLPESPWNPFKGQGKDEEICKTSVLNYDYIGKDFQKAGYRTLVDTDWFLGLFEYPDCVGFGRIPADHYLQPYQHIVDYYTDYSNTNLTENVYQNSCRESHHRSIETLKQFVNMYKDEPKFLISAFARLGHDDINNVFHGDQDFLNMFMEISDKLKNAFLILMSDHGLRFGGIKDTDIGLMEENNPALMISLPLALRQNQKLVSKLKENSKQHLSHYDIYATLLDIAQNNHKWTKESEFMGIYNVSDRSLQGSSLLRDLKWPRDCFSLQIPFDYCLCQYEKREIRNDSLAIEMGKLMVEKMNLDIKNSNYSEKCTVLSFDEAGGFELEVLEPNDDKRAAYLLTFKVRPSGGKYKGYARIMNSKLKLVSETFPRMDSYAKQAACIPREFLQNYCFCADYKE</sequence>
<name>A0A1I7S5N2_BURXY</name>
<evidence type="ECO:0000313" key="3">
    <source>
        <dbReference type="Proteomes" id="UP000095284"/>
    </source>
</evidence>
<organism evidence="3 5">
    <name type="scientific">Bursaphelenchus xylophilus</name>
    <name type="common">Pinewood nematode worm</name>
    <name type="synonym">Aphelenchoides xylophilus</name>
    <dbReference type="NCBI Taxonomy" id="6326"/>
    <lineage>
        <taxon>Eukaryota</taxon>
        <taxon>Metazoa</taxon>
        <taxon>Ecdysozoa</taxon>
        <taxon>Nematoda</taxon>
        <taxon>Chromadorea</taxon>
        <taxon>Rhabditida</taxon>
        <taxon>Tylenchina</taxon>
        <taxon>Tylenchomorpha</taxon>
        <taxon>Aphelenchoidea</taxon>
        <taxon>Aphelenchoididae</taxon>
        <taxon>Bursaphelenchus</taxon>
    </lineage>
</organism>
<dbReference type="PANTHER" id="PTHR10974:SF75">
    <property type="entry name" value="SULFATASE DOMAIN-CONTAINING PROTEIN"/>
    <property type="match status" value="1"/>
</dbReference>
<dbReference type="OrthoDB" id="5862419at2759"/>
<evidence type="ECO:0000313" key="1">
    <source>
        <dbReference type="EMBL" id="CAD5232436.1"/>
    </source>
</evidence>
<dbReference type="Proteomes" id="UP000095284">
    <property type="component" value="Unplaced"/>
</dbReference>
<dbReference type="SMR" id="A0A1I7S5N2"/>
<dbReference type="EMBL" id="CAJFCV020000005">
    <property type="protein sequence ID" value="CAG9124892.1"/>
    <property type="molecule type" value="Genomic_DNA"/>
</dbReference>
<accession>A0A1I7S5N2</accession>
<gene>
    <name evidence="1" type="ORF">BXYJ_LOCUS12527</name>
</gene>
<dbReference type="eggNOG" id="KOG0842">
    <property type="taxonomic scope" value="Eukaryota"/>
</dbReference>
<dbReference type="Proteomes" id="UP000582659">
    <property type="component" value="Unassembled WGS sequence"/>
</dbReference>
<protein>
    <submittedName>
        <fullName evidence="1">(pine wood nematode) hypothetical protein</fullName>
    </submittedName>
</protein>
<reference evidence="2" key="2">
    <citation type="submission" date="2020-08" db="EMBL/GenBank/DDBJ databases">
        <authorList>
            <person name="Kikuchi T."/>
        </authorList>
    </citation>
    <scope>NUCLEOTIDE SEQUENCE</scope>
    <source>
        <strain evidence="1">Ka4C1</strain>
    </source>
</reference>
<dbReference type="Gene3D" id="3.40.720.10">
    <property type="entry name" value="Alkaline Phosphatase, subunit A"/>
    <property type="match status" value="1"/>
</dbReference>
<reference evidence="5" key="1">
    <citation type="submission" date="2016-11" db="UniProtKB">
        <authorList>
            <consortium name="WormBaseParasite"/>
        </authorList>
    </citation>
    <scope>IDENTIFICATION</scope>
</reference>
<dbReference type="SUPFAM" id="SSF53649">
    <property type="entry name" value="Alkaline phosphatase-like"/>
    <property type="match status" value="1"/>
</dbReference>
<evidence type="ECO:0000313" key="4">
    <source>
        <dbReference type="Proteomes" id="UP000659654"/>
    </source>
</evidence>
<keyword evidence="4" id="KW-1185">Reference proteome</keyword>
<dbReference type="GO" id="GO:0005615">
    <property type="term" value="C:extracellular space"/>
    <property type="evidence" value="ECO:0007669"/>
    <property type="project" value="TreeGrafter"/>
</dbReference>
<dbReference type="CDD" id="cd16021">
    <property type="entry name" value="ALP_like"/>
    <property type="match status" value="1"/>
</dbReference>
<dbReference type="InterPro" id="IPR004245">
    <property type="entry name" value="DUF229"/>
</dbReference>
<dbReference type="InterPro" id="IPR017850">
    <property type="entry name" value="Alkaline_phosphatase_core_sf"/>
</dbReference>
<dbReference type="AlphaFoldDB" id="A0A1I7S5N2"/>
<dbReference type="PANTHER" id="PTHR10974">
    <property type="entry name" value="FI08016P-RELATED"/>
    <property type="match status" value="1"/>
</dbReference>